<keyword evidence="3" id="KW-1185">Reference proteome</keyword>
<evidence type="ECO:0000259" key="1">
    <source>
        <dbReference type="Pfam" id="PF03372"/>
    </source>
</evidence>
<name>A0ABD0TXR3_DENTH</name>
<dbReference type="InterPro" id="IPR036691">
    <property type="entry name" value="Endo/exonu/phosph_ase_sf"/>
</dbReference>
<dbReference type="PANTHER" id="PTHR35218">
    <property type="entry name" value="RNASE H DOMAIN-CONTAINING PROTEIN"/>
    <property type="match status" value="1"/>
</dbReference>
<evidence type="ECO:0000313" key="3">
    <source>
        <dbReference type="Proteomes" id="UP001552299"/>
    </source>
</evidence>
<dbReference type="InterPro" id="IPR005135">
    <property type="entry name" value="Endo/exonuclease/phosphatase"/>
</dbReference>
<dbReference type="Proteomes" id="UP001552299">
    <property type="component" value="Unassembled WGS sequence"/>
</dbReference>
<dbReference type="EMBL" id="JANQDX010000019">
    <property type="protein sequence ID" value="KAL0904358.1"/>
    <property type="molecule type" value="Genomic_DNA"/>
</dbReference>
<organism evidence="2 3">
    <name type="scientific">Dendrobium thyrsiflorum</name>
    <name type="common">Pinecone-like raceme dendrobium</name>
    <name type="synonym">Orchid</name>
    <dbReference type="NCBI Taxonomy" id="117978"/>
    <lineage>
        <taxon>Eukaryota</taxon>
        <taxon>Viridiplantae</taxon>
        <taxon>Streptophyta</taxon>
        <taxon>Embryophyta</taxon>
        <taxon>Tracheophyta</taxon>
        <taxon>Spermatophyta</taxon>
        <taxon>Magnoliopsida</taxon>
        <taxon>Liliopsida</taxon>
        <taxon>Asparagales</taxon>
        <taxon>Orchidaceae</taxon>
        <taxon>Epidendroideae</taxon>
        <taxon>Malaxideae</taxon>
        <taxon>Dendrobiinae</taxon>
        <taxon>Dendrobium</taxon>
    </lineage>
</organism>
<gene>
    <name evidence="2" type="ORF">M5K25_026452</name>
</gene>
<dbReference type="Gene3D" id="3.60.10.10">
    <property type="entry name" value="Endonuclease/exonuclease/phosphatase"/>
    <property type="match status" value="1"/>
</dbReference>
<comment type="caution">
    <text evidence="2">The sequence shown here is derived from an EMBL/GenBank/DDBJ whole genome shotgun (WGS) entry which is preliminary data.</text>
</comment>
<sequence>MCKDLINSYNIKLLCILEAKVQQTMSLDPWFYNSHILFDNENCCDNFSYFTPGRIWLKWDSTHLSFSPTFISAQIIHGMLSTGSLPPLFLSMIYVANHSEDRKVLWDNLKALASDIDQPWIIMGDFNCCRFDSDKAGGNALPASRLDLASVGLFYTWFNQRINLPIHIKLDIALVNNAFLDFFPSAYYKVAAEPKKLAGVRRRRREKRREGWPSGLLRGNGGFGRRERGLRALLLGTARYPLGIPRYPLVIPRYPLGTRSVSLGTPRYPLGIPWYPSVPARYRSVPLGTQLYRVPVPSGTEFRY</sequence>
<proteinExistence type="predicted"/>
<dbReference type="AlphaFoldDB" id="A0ABD0TXR3"/>
<dbReference type="SUPFAM" id="SSF56219">
    <property type="entry name" value="DNase I-like"/>
    <property type="match status" value="1"/>
</dbReference>
<dbReference type="PANTHER" id="PTHR35218:SF7">
    <property type="entry name" value="ENDONUCLEASE_EXONUCLEASE_PHOSPHATASE"/>
    <property type="match status" value="1"/>
</dbReference>
<evidence type="ECO:0000313" key="2">
    <source>
        <dbReference type="EMBL" id="KAL0904358.1"/>
    </source>
</evidence>
<reference evidence="2 3" key="1">
    <citation type="journal article" date="2024" name="Plant Biotechnol. J.">
        <title>Dendrobium thyrsiflorum genome and its molecular insights into genes involved in important horticultural traits.</title>
        <authorList>
            <person name="Chen B."/>
            <person name="Wang J.Y."/>
            <person name="Zheng P.J."/>
            <person name="Li K.L."/>
            <person name="Liang Y.M."/>
            <person name="Chen X.F."/>
            <person name="Zhang C."/>
            <person name="Zhao X."/>
            <person name="He X."/>
            <person name="Zhang G.Q."/>
            <person name="Liu Z.J."/>
            <person name="Xu Q."/>
        </authorList>
    </citation>
    <scope>NUCLEOTIDE SEQUENCE [LARGE SCALE GENOMIC DNA]</scope>
    <source>
        <strain evidence="2">GZMU011</strain>
    </source>
</reference>
<dbReference type="Pfam" id="PF03372">
    <property type="entry name" value="Exo_endo_phos"/>
    <property type="match status" value="1"/>
</dbReference>
<feature type="domain" description="Endonuclease/exonuclease/phosphatase" evidence="1">
    <location>
        <begin position="13"/>
        <end position="179"/>
    </location>
</feature>
<protein>
    <recommendedName>
        <fullName evidence="1">Endonuclease/exonuclease/phosphatase domain-containing protein</fullName>
    </recommendedName>
</protein>
<accession>A0ABD0TXR3</accession>